<dbReference type="OrthoDB" id="9806267at2"/>
<dbReference type="Pfam" id="PF01520">
    <property type="entry name" value="Amidase_3"/>
    <property type="match status" value="1"/>
</dbReference>
<dbReference type="RefSeq" id="WP_127748387.1">
    <property type="nucleotide sequence ID" value="NZ_CP033219.1"/>
</dbReference>
<dbReference type="Gene3D" id="2.60.40.3500">
    <property type="match status" value="1"/>
</dbReference>
<protein>
    <recommendedName>
        <fullName evidence="2">N-acetylmuramoyl-L-alanine amidase</fullName>
        <ecNumber evidence="2">3.5.1.28</ecNumber>
    </recommendedName>
</protein>
<evidence type="ECO:0000259" key="4">
    <source>
        <dbReference type="SMART" id="SM00646"/>
    </source>
</evidence>
<dbReference type="Gene3D" id="3.40.630.40">
    <property type="entry name" value="Zn-dependent exopeptidases"/>
    <property type="match status" value="1"/>
</dbReference>
<sequence length="415" mass="44470">MSRIFTWVAVVVAVSWQGMPVLAQTQGFSGLARVDPVSSRIEDSGSGGAHIVLGLSQGVPYRLFTLTNPPRLVLDFQEVDWRGLSSDSLLQGEQITRAQFGTYVPGWSRMVLNLAEPLSVQSAALDIDTVTAQATLQLELVKTSPESFAARAGAPTDPRWDLPVAEDLAAPIARGPDAPLLVVLDPGHGGIDPGAEVKGEGKTVVEKDLILGFAIELGEELVRSGRFQVQLTRDGDYFVSLERRIALAHQAGADLFVSLHADALSEGLAHGATVHVLSPEASDVASAKLAERHDRSDLLAGVDLSDADDRVTGILLDLARQETQPRSDALARSLVDGMANQGGPMNRRPLRSAGFSVLKAADIPSVLIEIGFLSSPRDLKNLQDPVWRAAMTRGILNGLVAWREEDAARRALVRQ</sequence>
<dbReference type="Proteomes" id="UP000283063">
    <property type="component" value="Chromosome"/>
</dbReference>
<evidence type="ECO:0000256" key="3">
    <source>
        <dbReference type="ARBA" id="ARBA00022801"/>
    </source>
</evidence>
<gene>
    <name evidence="5" type="ORF">EBB79_07920</name>
</gene>
<comment type="catalytic activity">
    <reaction evidence="1">
        <text>Hydrolyzes the link between N-acetylmuramoyl residues and L-amino acid residues in certain cell-wall glycopeptides.</text>
        <dbReference type="EC" id="3.5.1.28"/>
    </reaction>
</comment>
<evidence type="ECO:0000313" key="6">
    <source>
        <dbReference type="Proteomes" id="UP000283063"/>
    </source>
</evidence>
<dbReference type="SMART" id="SM00646">
    <property type="entry name" value="Ami_3"/>
    <property type="match status" value="1"/>
</dbReference>
<dbReference type="InterPro" id="IPR021731">
    <property type="entry name" value="AMIN_dom"/>
</dbReference>
<dbReference type="InterPro" id="IPR050695">
    <property type="entry name" value="N-acetylmuramoyl_amidase_3"/>
</dbReference>
<name>A0A3T0N1F1_9RHOB</name>
<dbReference type="Pfam" id="PF11741">
    <property type="entry name" value="AMIN"/>
    <property type="match status" value="1"/>
</dbReference>
<dbReference type="SUPFAM" id="SSF53187">
    <property type="entry name" value="Zn-dependent exopeptidases"/>
    <property type="match status" value="1"/>
</dbReference>
<dbReference type="GO" id="GO:0008745">
    <property type="term" value="F:N-acetylmuramoyl-L-alanine amidase activity"/>
    <property type="evidence" value="ECO:0007669"/>
    <property type="project" value="UniProtKB-EC"/>
</dbReference>
<keyword evidence="6" id="KW-1185">Reference proteome</keyword>
<dbReference type="GO" id="GO:0009253">
    <property type="term" value="P:peptidoglycan catabolic process"/>
    <property type="evidence" value="ECO:0007669"/>
    <property type="project" value="InterPro"/>
</dbReference>
<feature type="domain" description="MurNAc-LAA" evidence="4">
    <location>
        <begin position="245"/>
        <end position="400"/>
    </location>
</feature>
<accession>A0A3T0N1F1</accession>
<dbReference type="PANTHER" id="PTHR30404:SF0">
    <property type="entry name" value="N-ACETYLMURAMOYL-L-ALANINE AMIDASE AMIC"/>
    <property type="match status" value="1"/>
</dbReference>
<dbReference type="KEGG" id="sedi:EBB79_07920"/>
<evidence type="ECO:0000313" key="5">
    <source>
        <dbReference type="EMBL" id="AZV77827.1"/>
    </source>
</evidence>
<proteinExistence type="predicted"/>
<dbReference type="GO" id="GO:0030288">
    <property type="term" value="C:outer membrane-bounded periplasmic space"/>
    <property type="evidence" value="ECO:0007669"/>
    <property type="project" value="TreeGrafter"/>
</dbReference>
<dbReference type="InterPro" id="IPR002508">
    <property type="entry name" value="MurNAc-LAA_cat"/>
</dbReference>
<evidence type="ECO:0000256" key="2">
    <source>
        <dbReference type="ARBA" id="ARBA00011901"/>
    </source>
</evidence>
<organism evidence="5 6">
    <name type="scientific">Parasedimentitalea marina</name>
    <dbReference type="NCBI Taxonomy" id="2483033"/>
    <lineage>
        <taxon>Bacteria</taxon>
        <taxon>Pseudomonadati</taxon>
        <taxon>Pseudomonadota</taxon>
        <taxon>Alphaproteobacteria</taxon>
        <taxon>Rhodobacterales</taxon>
        <taxon>Paracoccaceae</taxon>
        <taxon>Parasedimentitalea</taxon>
    </lineage>
</organism>
<keyword evidence="3" id="KW-0378">Hydrolase</keyword>
<dbReference type="EMBL" id="CP033219">
    <property type="protein sequence ID" value="AZV77827.1"/>
    <property type="molecule type" value="Genomic_DNA"/>
</dbReference>
<dbReference type="CDD" id="cd02696">
    <property type="entry name" value="MurNAc-LAA"/>
    <property type="match status" value="1"/>
</dbReference>
<evidence type="ECO:0000256" key="1">
    <source>
        <dbReference type="ARBA" id="ARBA00001561"/>
    </source>
</evidence>
<dbReference type="AlphaFoldDB" id="A0A3T0N1F1"/>
<reference evidence="5 6" key="1">
    <citation type="submission" date="2018-10" db="EMBL/GenBank/DDBJ databases">
        <title>Parasedimentitalea marina sp. nov., a psychrophilic bacterium isolated from deep seawater of the New Britain Trench.</title>
        <authorList>
            <person name="Cao J."/>
        </authorList>
    </citation>
    <scope>NUCLEOTIDE SEQUENCE [LARGE SCALE GENOMIC DNA]</scope>
    <source>
        <strain evidence="5 6">W43</strain>
    </source>
</reference>
<dbReference type="EC" id="3.5.1.28" evidence="2"/>
<dbReference type="PANTHER" id="PTHR30404">
    <property type="entry name" value="N-ACETYLMURAMOYL-L-ALANINE AMIDASE"/>
    <property type="match status" value="1"/>
</dbReference>